<evidence type="ECO:0000256" key="11">
    <source>
        <dbReference type="ARBA" id="ARBA00022605"/>
    </source>
</evidence>
<evidence type="ECO:0000259" key="21">
    <source>
        <dbReference type="Pfam" id="PF24621"/>
    </source>
</evidence>
<evidence type="ECO:0000259" key="20">
    <source>
        <dbReference type="Pfam" id="PF01761"/>
    </source>
</evidence>
<comment type="similarity">
    <text evidence="7">Belongs to the sugar phosphate cyclases superfamily. Dehydroquinate synthase family.</text>
</comment>
<dbReference type="InterPro" id="IPR056179">
    <property type="entry name" value="DHQS_C"/>
</dbReference>
<keyword evidence="13" id="KW-0547">Nucleotide-binding</keyword>
<dbReference type="PANTHER" id="PTHR43622:SF7">
    <property type="entry name" value="3-DEHYDROQUINATE SYNTHASE, CHLOROPLASTIC"/>
    <property type="match status" value="1"/>
</dbReference>
<comment type="function">
    <text evidence="4">Catalyzes the conversion of 3-deoxy-D-arabino-heptulosonate 7-phosphate (DAHP) to dehydroquinate (DHQ).</text>
</comment>
<evidence type="ECO:0000256" key="16">
    <source>
        <dbReference type="ARBA" id="ARBA00023141"/>
    </source>
</evidence>
<dbReference type="Pfam" id="PF24621">
    <property type="entry name" value="DHQS_C"/>
    <property type="match status" value="1"/>
</dbReference>
<evidence type="ECO:0000256" key="1">
    <source>
        <dbReference type="ARBA" id="ARBA00001393"/>
    </source>
</evidence>
<evidence type="ECO:0000256" key="14">
    <source>
        <dbReference type="ARBA" id="ARBA00022833"/>
    </source>
</evidence>
<evidence type="ECO:0000256" key="3">
    <source>
        <dbReference type="ARBA" id="ARBA00001941"/>
    </source>
</evidence>
<dbReference type="InterPro" id="IPR050071">
    <property type="entry name" value="Dehydroquinate_synthase"/>
</dbReference>
<evidence type="ECO:0000256" key="13">
    <source>
        <dbReference type="ARBA" id="ARBA00022741"/>
    </source>
</evidence>
<keyword evidence="11" id="KW-0028">Amino-acid biosynthesis</keyword>
<evidence type="ECO:0000256" key="2">
    <source>
        <dbReference type="ARBA" id="ARBA00001911"/>
    </source>
</evidence>
<comment type="subcellular location">
    <subcellularLocation>
        <location evidence="5">Cytoplasm</location>
    </subcellularLocation>
</comment>
<gene>
    <name evidence="22" type="primary">aroB</name>
    <name evidence="22" type="ORF">KZO38_06710</name>
</gene>
<dbReference type="Proteomes" id="UP000788426">
    <property type="component" value="Unassembled WGS sequence"/>
</dbReference>
<protein>
    <recommendedName>
        <fullName evidence="9 19">3-dehydroquinate synthase</fullName>
        <ecNumber evidence="8 19">4.2.3.4</ecNumber>
    </recommendedName>
</protein>
<keyword evidence="14" id="KW-0862">Zinc</keyword>
<keyword evidence="16" id="KW-0057">Aromatic amino acid biosynthesis</keyword>
<dbReference type="EMBL" id="JAHXCT010000004">
    <property type="protein sequence ID" value="MBW4769452.1"/>
    <property type="molecule type" value="Genomic_DNA"/>
</dbReference>
<name>A0ABS6YD04_9BACT</name>
<evidence type="ECO:0000256" key="9">
    <source>
        <dbReference type="ARBA" id="ARBA00017684"/>
    </source>
</evidence>
<evidence type="ECO:0000256" key="17">
    <source>
        <dbReference type="ARBA" id="ARBA00023239"/>
    </source>
</evidence>
<keyword evidence="23" id="KW-1185">Reference proteome</keyword>
<dbReference type="RefSeq" id="WP_219481345.1">
    <property type="nucleotide sequence ID" value="NZ_JAHXCT010000004.1"/>
</dbReference>
<evidence type="ECO:0000256" key="10">
    <source>
        <dbReference type="ARBA" id="ARBA00022490"/>
    </source>
</evidence>
<keyword evidence="15" id="KW-0520">NAD</keyword>
<comment type="cofactor">
    <cofactor evidence="3">
        <name>Co(2+)</name>
        <dbReference type="ChEBI" id="CHEBI:48828"/>
    </cofactor>
</comment>
<proteinExistence type="inferred from homology"/>
<dbReference type="NCBIfam" id="TIGR01357">
    <property type="entry name" value="aroB"/>
    <property type="match status" value="1"/>
</dbReference>
<dbReference type="GO" id="GO:0003856">
    <property type="term" value="F:3-dehydroquinate synthase activity"/>
    <property type="evidence" value="ECO:0007669"/>
    <property type="project" value="UniProtKB-EC"/>
</dbReference>
<dbReference type="InterPro" id="IPR030960">
    <property type="entry name" value="DHQS/DOIS_N"/>
</dbReference>
<evidence type="ECO:0000256" key="7">
    <source>
        <dbReference type="ARBA" id="ARBA00005412"/>
    </source>
</evidence>
<evidence type="ECO:0000256" key="18">
    <source>
        <dbReference type="ARBA" id="ARBA00023285"/>
    </source>
</evidence>
<evidence type="ECO:0000313" key="22">
    <source>
        <dbReference type="EMBL" id="MBW4769452.1"/>
    </source>
</evidence>
<dbReference type="PANTHER" id="PTHR43622">
    <property type="entry name" value="3-DEHYDROQUINATE SYNTHASE"/>
    <property type="match status" value="1"/>
</dbReference>
<evidence type="ECO:0000256" key="8">
    <source>
        <dbReference type="ARBA" id="ARBA00013031"/>
    </source>
</evidence>
<feature type="domain" description="3-dehydroquinate synthase N-terminal" evidence="20">
    <location>
        <begin position="55"/>
        <end position="166"/>
    </location>
</feature>
<keyword evidence="18" id="KW-0170">Cobalt</keyword>
<dbReference type="InterPro" id="IPR016037">
    <property type="entry name" value="DHQ_synth_AroB"/>
</dbReference>
<evidence type="ECO:0000256" key="6">
    <source>
        <dbReference type="ARBA" id="ARBA00004661"/>
    </source>
</evidence>
<comment type="catalytic activity">
    <reaction evidence="1">
        <text>7-phospho-2-dehydro-3-deoxy-D-arabino-heptonate = 3-dehydroquinate + phosphate</text>
        <dbReference type="Rhea" id="RHEA:21968"/>
        <dbReference type="ChEBI" id="CHEBI:32364"/>
        <dbReference type="ChEBI" id="CHEBI:43474"/>
        <dbReference type="ChEBI" id="CHEBI:58394"/>
        <dbReference type="EC" id="4.2.3.4"/>
    </reaction>
</comment>
<dbReference type="EC" id="4.2.3.4" evidence="8 19"/>
<dbReference type="PIRSF" id="PIRSF001455">
    <property type="entry name" value="DHQ_synth"/>
    <property type="match status" value="1"/>
</dbReference>
<reference evidence="22 23" key="1">
    <citation type="submission" date="2021-07" db="EMBL/GenBank/DDBJ databases">
        <title>Genomic diversity and antimicrobial resistance of Prevotella spp. isolated from chronic lung disease airways.</title>
        <authorList>
            <person name="Webb K.A."/>
            <person name="Olagoke O.S."/>
            <person name="Baird T."/>
            <person name="Neill J."/>
            <person name="Pham A."/>
            <person name="Wells T.J."/>
            <person name="Ramsay K.A."/>
            <person name="Bell S.C."/>
            <person name="Sarovich D.S."/>
            <person name="Price E.P."/>
        </authorList>
    </citation>
    <scope>NUCLEOTIDE SEQUENCE [LARGE SCALE GENOMIC DNA]</scope>
    <source>
        <strain evidence="22 23">SCHI0011.S.12</strain>
    </source>
</reference>
<evidence type="ECO:0000256" key="12">
    <source>
        <dbReference type="ARBA" id="ARBA00022723"/>
    </source>
</evidence>
<comment type="cofactor">
    <cofactor evidence="2">
        <name>NAD(+)</name>
        <dbReference type="ChEBI" id="CHEBI:57540"/>
    </cofactor>
</comment>
<dbReference type="Pfam" id="PF01761">
    <property type="entry name" value="DHQ_synthase"/>
    <property type="match status" value="1"/>
</dbReference>
<organism evidence="22 23">
    <name type="scientific">Hoylesella nanceiensis</name>
    <dbReference type="NCBI Taxonomy" id="425941"/>
    <lineage>
        <taxon>Bacteria</taxon>
        <taxon>Pseudomonadati</taxon>
        <taxon>Bacteroidota</taxon>
        <taxon>Bacteroidia</taxon>
        <taxon>Bacteroidales</taxon>
        <taxon>Prevotellaceae</taxon>
        <taxon>Hoylesella</taxon>
    </lineage>
</organism>
<evidence type="ECO:0000256" key="4">
    <source>
        <dbReference type="ARBA" id="ARBA00003485"/>
    </source>
</evidence>
<evidence type="ECO:0000256" key="19">
    <source>
        <dbReference type="NCBIfam" id="TIGR01357"/>
    </source>
</evidence>
<comment type="pathway">
    <text evidence="6">Metabolic intermediate biosynthesis; chorismate biosynthesis; chorismate from D-erythrose 4-phosphate and phosphoenolpyruvate: step 2/7.</text>
</comment>
<evidence type="ECO:0000256" key="5">
    <source>
        <dbReference type="ARBA" id="ARBA00004496"/>
    </source>
</evidence>
<dbReference type="InterPro" id="IPR030963">
    <property type="entry name" value="DHQ_synth_fam"/>
</dbReference>
<keyword evidence="10" id="KW-0963">Cytoplasm</keyword>
<evidence type="ECO:0000313" key="23">
    <source>
        <dbReference type="Proteomes" id="UP000788426"/>
    </source>
</evidence>
<sequence>MKQKIIFTNDIIHDVEAVLSTFQYDKIFVLMDSNTHRFCWDLLEKSALLHDAQHIIIEPGDSNKNLNTLSFIWEELSTKGATRHSCLINLGGGMVTDIGGMASSTFKRGLKFINIPTTLLSMVDASVGGKTGINFNGVKNEIGLFSESNAVILHSAFLQTLPYNELLGGFAEMIKHALIDSEVLWAETLRFDIENPNWEELLLLVKKNVEVKERIVIEDPKEQNIRKALNFGHTFAHAFEAWSISNEQELSHGFAVAYGIICELYLSALLQEFPFDKMKQTLMFIHSLYPTFPFACNDYNKIIDLMRHDKKNKGQDINFSLLKDIGSLALNTVVGEEDIKNALDFLRETN</sequence>
<keyword evidence="17 22" id="KW-0456">Lyase</keyword>
<dbReference type="CDD" id="cd08195">
    <property type="entry name" value="DHQS"/>
    <property type="match status" value="1"/>
</dbReference>
<evidence type="ECO:0000256" key="15">
    <source>
        <dbReference type="ARBA" id="ARBA00023027"/>
    </source>
</evidence>
<keyword evidence="12" id="KW-0479">Metal-binding</keyword>
<feature type="domain" description="3-dehydroquinate synthase C-terminal" evidence="21">
    <location>
        <begin position="169"/>
        <end position="312"/>
    </location>
</feature>
<comment type="caution">
    <text evidence="22">The sequence shown here is derived from an EMBL/GenBank/DDBJ whole genome shotgun (WGS) entry which is preliminary data.</text>
</comment>
<accession>A0ABS6YD04</accession>